<dbReference type="SUPFAM" id="SSF141371">
    <property type="entry name" value="PilZ domain-like"/>
    <property type="match status" value="2"/>
</dbReference>
<evidence type="ECO:0000259" key="1">
    <source>
        <dbReference type="Pfam" id="PF07238"/>
    </source>
</evidence>
<comment type="caution">
    <text evidence="2">The sequence shown here is derived from an EMBL/GenBank/DDBJ whole genome shotgun (WGS) entry which is preliminary data.</text>
</comment>
<organism evidence="2 3">
    <name type="scientific">Paraferrimonas sedimenticola</name>
    <dbReference type="NCBI Taxonomy" id="375674"/>
    <lineage>
        <taxon>Bacteria</taxon>
        <taxon>Pseudomonadati</taxon>
        <taxon>Pseudomonadota</taxon>
        <taxon>Gammaproteobacteria</taxon>
        <taxon>Alteromonadales</taxon>
        <taxon>Ferrimonadaceae</taxon>
        <taxon>Paraferrimonas</taxon>
    </lineage>
</organism>
<dbReference type="Gene3D" id="2.40.10.220">
    <property type="entry name" value="predicted glycosyltransferase like domains"/>
    <property type="match status" value="1"/>
</dbReference>
<reference evidence="2" key="1">
    <citation type="journal article" date="2014" name="Int. J. Syst. Evol. Microbiol.">
        <title>Complete genome sequence of Corynebacterium casei LMG S-19264T (=DSM 44701T), isolated from a smear-ripened cheese.</title>
        <authorList>
            <consortium name="US DOE Joint Genome Institute (JGI-PGF)"/>
            <person name="Walter F."/>
            <person name="Albersmeier A."/>
            <person name="Kalinowski J."/>
            <person name="Ruckert C."/>
        </authorList>
    </citation>
    <scope>NUCLEOTIDE SEQUENCE</scope>
    <source>
        <strain evidence="2">NBRC 101628</strain>
    </source>
</reference>
<evidence type="ECO:0000313" key="3">
    <source>
        <dbReference type="Proteomes" id="UP001161422"/>
    </source>
</evidence>
<dbReference type="AlphaFoldDB" id="A0AA37RXI2"/>
<dbReference type="Proteomes" id="UP001161422">
    <property type="component" value="Unassembled WGS sequence"/>
</dbReference>
<reference evidence="2" key="2">
    <citation type="submission" date="2023-01" db="EMBL/GenBank/DDBJ databases">
        <title>Draft genome sequence of Paraferrimonas sedimenticola strain NBRC 101628.</title>
        <authorList>
            <person name="Sun Q."/>
            <person name="Mori K."/>
        </authorList>
    </citation>
    <scope>NUCLEOTIDE SEQUENCE</scope>
    <source>
        <strain evidence="2">NBRC 101628</strain>
    </source>
</reference>
<dbReference type="Pfam" id="PF07238">
    <property type="entry name" value="PilZ"/>
    <property type="match status" value="1"/>
</dbReference>
<keyword evidence="3" id="KW-1185">Reference proteome</keyword>
<feature type="domain" description="PilZ" evidence="1">
    <location>
        <begin position="467"/>
        <end position="547"/>
    </location>
</feature>
<dbReference type="EMBL" id="BSNC01000005">
    <property type="protein sequence ID" value="GLP96946.1"/>
    <property type="molecule type" value="Genomic_DNA"/>
</dbReference>
<dbReference type="InterPro" id="IPR009875">
    <property type="entry name" value="PilZ_domain"/>
</dbReference>
<name>A0AA37RXI2_9GAMM</name>
<evidence type="ECO:0000313" key="2">
    <source>
        <dbReference type="EMBL" id="GLP96946.1"/>
    </source>
</evidence>
<sequence>MSLEQQRPLIEQLKVLLVEEDFDHKFEQLTLGESSANRFLLKMELKRLNEPCQRRLDFREHYKCQPIKVGNLVHFIDKALVGAFNEQLHIFGGRYTVGVYESLTALDKNRLDSAHLEPSEEVDPSQLAQALVLGNYIQRQEVRMNFSIKAQAWQNPLQRMEVVTSDLSVNGARVRLSGHIKIDAAKPLFLRLTGIPKELKSSISELKLGVEYRIAGIEGEAQYQWLRLARVGGGQEYSEWLQQIIDNHKSKYKVDVNEVLLATSSFAYETQYLPRLQCLPLFGDNQGIQFGLSSRDNQDAYAYFDDLQKRSQLAKVLTKPRIDLAMRNPNTEHKLLYSFVYRANGRQSRYAATLAELNRSGLKQLFFSFGSQLASWRIWQLDATELGGKQALHDYCLPGEEQPLPLKTRETLNQLKYLLRLDDVTSEAGKLCYQAKRSEQDPNLLQQFRVDDSDDKPIKLLAVSWHDRRQEKRFALQTLVEVSQGSQSFMALSEDISASGIKLRFKDAPALDKTKPVALSYPKLQKLAGSNKLAKIPYQLLSQRSEGVIGHFKALHQYDKGQNLAFLAKLLTHNQDKLTSLNERPDGETELTEGLKNLFLQQLNSVPFFFHKRGHKAQADLVCRSLKHNRVLDWLQLGSSVSGRYHLQQLASEPELAQLLQGPLTKALSTEAMTAYELLIQIKVKPSGGYQCQLHPITGLSISEQQVLINKIQAKGRMMAIRVARGRVDAINFERIEAEMNYLTIHSVGKAKQLEKELRSTLAIGEILDISAEMLQRHSKD</sequence>
<dbReference type="RefSeq" id="WP_095504253.1">
    <property type="nucleotide sequence ID" value="NZ_BSNC01000005.1"/>
</dbReference>
<proteinExistence type="predicted"/>
<dbReference type="GO" id="GO:0035438">
    <property type="term" value="F:cyclic-di-GMP binding"/>
    <property type="evidence" value="ECO:0007669"/>
    <property type="project" value="InterPro"/>
</dbReference>
<protein>
    <submittedName>
        <fullName evidence="2">Pilus assembly protein PilZ</fullName>
    </submittedName>
</protein>
<accession>A0AA37RXI2</accession>
<gene>
    <name evidence="2" type="ORF">GCM10007895_22520</name>
</gene>